<dbReference type="InterPro" id="IPR029058">
    <property type="entry name" value="AB_hydrolase_fold"/>
</dbReference>
<dbReference type="EMBL" id="FQWD01000001">
    <property type="protein sequence ID" value="SHF72807.1"/>
    <property type="molecule type" value="Genomic_DNA"/>
</dbReference>
<sequence length="310" mass="33345">MKKALYFACLAWLFNAAVPAYAAPDTSTKYPIVLVHGLFGFDDALGVDYFYKVPNKLTRYGAKVYTATVSPANSSEVRGEQLLAYVQEVLAHSGAEKVNLIGHSHGGPTIRYVASVAPELVASATSVAGVNQGSKVADLVRKSLDEDSPQEGVAGTVVNAFANVIELVSGSDPRELPTDSVAAMDSLTTEGAAKFNARYPEGMPSGYCTNDGDMLAENGVYYFSWSGGKTLTNPLDVSDPLMVLTGLAFDEPNDGLVSSCSSQLGYVINDRYRMNHLDEVNQVFGIHHWFETDPVQVFVKQAQRLKSLGL</sequence>
<dbReference type="OrthoDB" id="2004167at2"/>
<evidence type="ECO:0000256" key="1">
    <source>
        <dbReference type="SAM" id="SignalP"/>
    </source>
</evidence>
<gene>
    <name evidence="3" type="ORF">SAMN05216361_0207</name>
</gene>
<dbReference type="Pfam" id="PF00561">
    <property type="entry name" value="Abhydrolase_1"/>
    <property type="match status" value="1"/>
</dbReference>
<evidence type="ECO:0000259" key="2">
    <source>
        <dbReference type="Pfam" id="PF00561"/>
    </source>
</evidence>
<feature type="domain" description="AB hydrolase-1" evidence="2">
    <location>
        <begin position="30"/>
        <end position="167"/>
    </location>
</feature>
<keyword evidence="4" id="KW-1185">Reference proteome</keyword>
<dbReference type="Gene3D" id="3.40.50.1820">
    <property type="entry name" value="alpha/beta hydrolase"/>
    <property type="match status" value="1"/>
</dbReference>
<dbReference type="STRING" id="634436.SAMN05216361_0207"/>
<name>A0A1M5E0N4_9ALTE</name>
<protein>
    <submittedName>
        <fullName evidence="3">Triacylglycerol lipase</fullName>
    </submittedName>
</protein>
<dbReference type="Proteomes" id="UP000184520">
    <property type="component" value="Unassembled WGS sequence"/>
</dbReference>
<feature type="signal peptide" evidence="1">
    <location>
        <begin position="1"/>
        <end position="22"/>
    </location>
</feature>
<dbReference type="AlphaFoldDB" id="A0A1M5E0N4"/>
<reference evidence="4" key="1">
    <citation type="submission" date="2016-11" db="EMBL/GenBank/DDBJ databases">
        <authorList>
            <person name="Varghese N."/>
            <person name="Submissions S."/>
        </authorList>
    </citation>
    <scope>NUCLEOTIDE SEQUENCE [LARGE SCALE GENOMIC DNA]</scope>
    <source>
        <strain evidence="4">CGMCC 1.8995</strain>
    </source>
</reference>
<evidence type="ECO:0000313" key="4">
    <source>
        <dbReference type="Proteomes" id="UP000184520"/>
    </source>
</evidence>
<organism evidence="3 4">
    <name type="scientific">Marisediminitalea aggregata</name>
    <dbReference type="NCBI Taxonomy" id="634436"/>
    <lineage>
        <taxon>Bacteria</taxon>
        <taxon>Pseudomonadati</taxon>
        <taxon>Pseudomonadota</taxon>
        <taxon>Gammaproteobacteria</taxon>
        <taxon>Alteromonadales</taxon>
        <taxon>Alteromonadaceae</taxon>
        <taxon>Marisediminitalea</taxon>
    </lineage>
</organism>
<feature type="chain" id="PRO_5013132888" evidence="1">
    <location>
        <begin position="23"/>
        <end position="310"/>
    </location>
</feature>
<accession>A0A1M5E0N4</accession>
<keyword evidence="1" id="KW-0732">Signal</keyword>
<proteinExistence type="predicted"/>
<evidence type="ECO:0000313" key="3">
    <source>
        <dbReference type="EMBL" id="SHF72807.1"/>
    </source>
</evidence>
<dbReference type="RefSeq" id="WP_073316645.1">
    <property type="nucleotide sequence ID" value="NZ_FQWD01000001.1"/>
</dbReference>
<dbReference type="SUPFAM" id="SSF53474">
    <property type="entry name" value="alpha/beta-Hydrolases"/>
    <property type="match status" value="1"/>
</dbReference>
<dbReference type="InterPro" id="IPR000073">
    <property type="entry name" value="AB_hydrolase_1"/>
</dbReference>